<feature type="domain" description="ShKT" evidence="2">
    <location>
        <begin position="216"/>
        <end position="253"/>
    </location>
</feature>
<organism evidence="5">
    <name type="scientific">Enterobius vermicularis</name>
    <name type="common">Human pinworm</name>
    <dbReference type="NCBI Taxonomy" id="51028"/>
    <lineage>
        <taxon>Eukaryota</taxon>
        <taxon>Metazoa</taxon>
        <taxon>Ecdysozoa</taxon>
        <taxon>Nematoda</taxon>
        <taxon>Chromadorea</taxon>
        <taxon>Rhabditida</taxon>
        <taxon>Spirurina</taxon>
        <taxon>Oxyuridomorpha</taxon>
        <taxon>Oxyuroidea</taxon>
        <taxon>Oxyuridae</taxon>
        <taxon>Enterobius</taxon>
    </lineage>
</organism>
<feature type="domain" description="ShKT" evidence="2">
    <location>
        <begin position="99"/>
        <end position="140"/>
    </location>
</feature>
<keyword evidence="1" id="KW-1015">Disulfide bond</keyword>
<dbReference type="PANTHER" id="PTHR21724:SF109">
    <property type="entry name" value="SHKT DOMAIN-CONTAINING PROTEIN"/>
    <property type="match status" value="1"/>
</dbReference>
<protein>
    <submittedName>
        <fullName evidence="5">ShTK domain protein</fullName>
    </submittedName>
</protein>
<dbReference type="SMART" id="SM00254">
    <property type="entry name" value="ShKT"/>
    <property type="match status" value="4"/>
</dbReference>
<dbReference type="PROSITE" id="PS51670">
    <property type="entry name" value="SHKT"/>
    <property type="match status" value="3"/>
</dbReference>
<dbReference type="Pfam" id="PF01549">
    <property type="entry name" value="ShK"/>
    <property type="match status" value="4"/>
</dbReference>
<accession>A0A0N4VBX3</accession>
<keyword evidence="4" id="KW-1185">Reference proteome</keyword>
<proteinExistence type="predicted"/>
<dbReference type="WBParaSite" id="EVEC_0000804601-mRNA-1">
    <property type="protein sequence ID" value="EVEC_0000804601-mRNA-1"/>
    <property type="gene ID" value="EVEC_0000804601"/>
</dbReference>
<dbReference type="AlphaFoldDB" id="A0A0N4VBX3"/>
<feature type="domain" description="ShKT" evidence="2">
    <location>
        <begin position="172"/>
        <end position="206"/>
    </location>
</feature>
<dbReference type="EMBL" id="UXUI01008964">
    <property type="protein sequence ID" value="VDD92779.1"/>
    <property type="molecule type" value="Genomic_DNA"/>
</dbReference>
<evidence type="ECO:0000259" key="2">
    <source>
        <dbReference type="PROSITE" id="PS51670"/>
    </source>
</evidence>
<evidence type="ECO:0000256" key="1">
    <source>
        <dbReference type="PROSITE-ProRule" id="PRU01005"/>
    </source>
</evidence>
<feature type="disulfide bond" evidence="1">
    <location>
        <begin position="172"/>
        <end position="206"/>
    </location>
</feature>
<dbReference type="InterPro" id="IPR003582">
    <property type="entry name" value="ShKT_dom"/>
</dbReference>
<comment type="caution">
    <text evidence="1">Lacks conserved residue(s) required for the propagation of feature annotation.</text>
</comment>
<dbReference type="Proteomes" id="UP000274131">
    <property type="component" value="Unassembled WGS sequence"/>
</dbReference>
<evidence type="ECO:0000313" key="5">
    <source>
        <dbReference type="WBParaSite" id="EVEC_0000804601-mRNA-1"/>
    </source>
</evidence>
<dbReference type="OrthoDB" id="5830441at2759"/>
<reference evidence="3 4" key="2">
    <citation type="submission" date="2018-10" db="EMBL/GenBank/DDBJ databases">
        <authorList>
            <consortium name="Pathogen Informatics"/>
        </authorList>
    </citation>
    <scope>NUCLEOTIDE SEQUENCE [LARGE SCALE GENOMIC DNA]</scope>
</reference>
<gene>
    <name evidence="3" type="ORF">EVEC_LOCUS7530</name>
</gene>
<dbReference type="STRING" id="51028.A0A0N4VBX3"/>
<sequence length="253" mass="28736">MLQDMACRFRLAIFLTTFYRCIITNFVIALATTPCSEDTAQVCPNKLGDTICEQFFEKPTKLSNGWMADANCNKPEYRSLAVQCRRTCLTCCRDPAYQCENNENSRLNCTGILEAGGCITEVPWIARMLQQECPHSCGLCEISFCADKHEMCPLLAEICNHQMQKTAASDNCADSFPECHKNRNLCNVPEYAKMMKEKCKKTCNFCKDNTTNVTACTDSMISCPLWARNGFCADKGYTMQQKRHYCRKTCNYC</sequence>
<dbReference type="Gene3D" id="1.10.10.1940">
    <property type="match status" value="3"/>
</dbReference>
<dbReference type="PANTHER" id="PTHR21724">
    <property type="entry name" value="SHKT DOMAIN-CONTAINING PROTEIN"/>
    <property type="match status" value="1"/>
</dbReference>
<name>A0A0N4VBX3_ENTVE</name>
<evidence type="ECO:0000313" key="4">
    <source>
        <dbReference type="Proteomes" id="UP000274131"/>
    </source>
</evidence>
<evidence type="ECO:0000313" key="3">
    <source>
        <dbReference type="EMBL" id="VDD92779.1"/>
    </source>
</evidence>
<reference evidence="5" key="1">
    <citation type="submission" date="2017-02" db="UniProtKB">
        <authorList>
            <consortium name="WormBaseParasite"/>
        </authorList>
    </citation>
    <scope>IDENTIFICATION</scope>
</reference>